<comment type="caution">
    <text evidence="7">The sequence shown here is derived from an EMBL/GenBank/DDBJ whole genome shotgun (WGS) entry which is preliminary data.</text>
</comment>
<dbReference type="NCBIfam" id="TIGR01031">
    <property type="entry name" value="rpmF_bact"/>
    <property type="match status" value="1"/>
</dbReference>
<protein>
    <recommendedName>
        <fullName evidence="4 5">Large ribosomal subunit protein bL32</fullName>
    </recommendedName>
</protein>
<evidence type="ECO:0000256" key="1">
    <source>
        <dbReference type="ARBA" id="ARBA00008560"/>
    </source>
</evidence>
<proteinExistence type="inferred from homology"/>
<dbReference type="GO" id="GO:0006412">
    <property type="term" value="P:translation"/>
    <property type="evidence" value="ECO:0007669"/>
    <property type="project" value="UniProtKB-UniRule"/>
</dbReference>
<dbReference type="Proteomes" id="UP000230392">
    <property type="component" value="Unassembled WGS sequence"/>
</dbReference>
<dbReference type="HAMAP" id="MF_00340">
    <property type="entry name" value="Ribosomal_bL32"/>
    <property type="match status" value="1"/>
</dbReference>
<dbReference type="GO" id="GO:0015934">
    <property type="term" value="C:large ribosomal subunit"/>
    <property type="evidence" value="ECO:0007669"/>
    <property type="project" value="InterPro"/>
</dbReference>
<dbReference type="GO" id="GO:0003735">
    <property type="term" value="F:structural constituent of ribosome"/>
    <property type="evidence" value="ECO:0007669"/>
    <property type="project" value="InterPro"/>
</dbReference>
<keyword evidence="3 5" id="KW-0687">Ribonucleoprotein</keyword>
<name>A0A2G9YAB6_9BACT</name>
<organism evidence="7 8">
    <name type="scientific">bacterium (Candidatus Ratteibacteria) CG23_combo_of_CG06-09_8_20_14_all_48_7</name>
    <dbReference type="NCBI Taxonomy" id="2014292"/>
    <lineage>
        <taxon>Bacteria</taxon>
        <taxon>Candidatus Ratteibacteria</taxon>
    </lineage>
</organism>
<dbReference type="PANTHER" id="PTHR35534:SF1">
    <property type="entry name" value="LARGE RIBOSOMAL SUBUNIT PROTEIN BL32"/>
    <property type="match status" value="1"/>
</dbReference>
<evidence type="ECO:0000256" key="2">
    <source>
        <dbReference type="ARBA" id="ARBA00022980"/>
    </source>
</evidence>
<evidence type="ECO:0000313" key="7">
    <source>
        <dbReference type="EMBL" id="PIP16157.1"/>
    </source>
</evidence>
<evidence type="ECO:0000256" key="4">
    <source>
        <dbReference type="ARBA" id="ARBA00035178"/>
    </source>
</evidence>
<dbReference type="EMBL" id="PCRF01000198">
    <property type="protein sequence ID" value="PIP16157.1"/>
    <property type="molecule type" value="Genomic_DNA"/>
</dbReference>
<dbReference type="PANTHER" id="PTHR35534">
    <property type="entry name" value="50S RIBOSOMAL PROTEIN L32"/>
    <property type="match status" value="1"/>
</dbReference>
<keyword evidence="2 5" id="KW-0689">Ribosomal protein</keyword>
<evidence type="ECO:0000313" key="8">
    <source>
        <dbReference type="Proteomes" id="UP000230392"/>
    </source>
</evidence>
<accession>A0A2G9YAB6</accession>
<evidence type="ECO:0000256" key="6">
    <source>
        <dbReference type="SAM" id="MobiDB-lite"/>
    </source>
</evidence>
<evidence type="ECO:0000256" key="5">
    <source>
        <dbReference type="HAMAP-Rule" id="MF_00340"/>
    </source>
</evidence>
<comment type="similarity">
    <text evidence="1 5">Belongs to the bacterial ribosomal protein bL32 family.</text>
</comment>
<dbReference type="SUPFAM" id="SSF57829">
    <property type="entry name" value="Zn-binding ribosomal proteins"/>
    <property type="match status" value="1"/>
</dbReference>
<dbReference type="AlphaFoldDB" id="A0A2G9YAB6"/>
<reference evidence="7 8" key="1">
    <citation type="submission" date="2017-09" db="EMBL/GenBank/DDBJ databases">
        <title>Depth-based differentiation of microbial function through sediment-hosted aquifers and enrichment of novel symbionts in the deep terrestrial subsurface.</title>
        <authorList>
            <person name="Probst A.J."/>
            <person name="Ladd B."/>
            <person name="Jarett J.K."/>
            <person name="Geller-Mcgrath D.E."/>
            <person name="Sieber C.M."/>
            <person name="Emerson J.B."/>
            <person name="Anantharaman K."/>
            <person name="Thomas B.C."/>
            <person name="Malmstrom R."/>
            <person name="Stieglmeier M."/>
            <person name="Klingl A."/>
            <person name="Woyke T."/>
            <person name="Ryan C.M."/>
            <person name="Banfield J.F."/>
        </authorList>
    </citation>
    <scope>NUCLEOTIDE SEQUENCE [LARGE SCALE GENOMIC DNA]</scope>
    <source>
        <strain evidence="7">CG23_combo_of_CG06-09_8_20_14_all_48_7</strain>
    </source>
</reference>
<dbReference type="InterPro" id="IPR002677">
    <property type="entry name" value="Ribosomal_bL32"/>
</dbReference>
<gene>
    <name evidence="5" type="primary">rpmF</name>
    <name evidence="7" type="ORF">COX46_03995</name>
</gene>
<dbReference type="Pfam" id="PF01783">
    <property type="entry name" value="Ribosomal_L32p"/>
    <property type="match status" value="1"/>
</dbReference>
<feature type="region of interest" description="Disordered" evidence="6">
    <location>
        <begin position="1"/>
        <end position="21"/>
    </location>
</feature>
<dbReference type="InterPro" id="IPR011332">
    <property type="entry name" value="Ribosomal_zn-bd"/>
</dbReference>
<feature type="compositionally biased region" description="Basic residues" evidence="6">
    <location>
        <begin position="1"/>
        <end position="19"/>
    </location>
</feature>
<evidence type="ECO:0000256" key="3">
    <source>
        <dbReference type="ARBA" id="ARBA00023274"/>
    </source>
</evidence>
<sequence>MPNPFRKHSHSRSAKRRGANRLEIPGLTKCSNCGEFILPHRVCPDCGYYRGRPVVVMKTKGKD</sequence>
<dbReference type="InterPro" id="IPR044957">
    <property type="entry name" value="Ribosomal_bL32_bact"/>
</dbReference>